<dbReference type="Proteomes" id="UP000252355">
    <property type="component" value="Unassembled WGS sequence"/>
</dbReference>
<proteinExistence type="predicted"/>
<keyword evidence="2" id="KW-0812">Transmembrane</keyword>
<keyword evidence="2" id="KW-1133">Transmembrane helix</keyword>
<evidence type="ECO:0000256" key="2">
    <source>
        <dbReference type="SAM" id="Phobius"/>
    </source>
</evidence>
<comment type="caution">
    <text evidence="3">The sequence shown here is derived from an EMBL/GenBank/DDBJ whole genome shotgun (WGS) entry which is preliminary data.</text>
</comment>
<evidence type="ECO:0000313" key="4">
    <source>
        <dbReference type="Proteomes" id="UP000252355"/>
    </source>
</evidence>
<dbReference type="EMBL" id="QOQW01000014">
    <property type="protein sequence ID" value="RCK79270.1"/>
    <property type="molecule type" value="Genomic_DNA"/>
</dbReference>
<evidence type="ECO:0000313" key="3">
    <source>
        <dbReference type="EMBL" id="RCK79270.1"/>
    </source>
</evidence>
<evidence type="ECO:0000256" key="1">
    <source>
        <dbReference type="SAM" id="MobiDB-lite"/>
    </source>
</evidence>
<dbReference type="AlphaFoldDB" id="A0A367ZMJ9"/>
<gene>
    <name evidence="3" type="ORF">OZSIB_0141</name>
</gene>
<name>A0A367ZMJ9_9BACT</name>
<organism evidence="3 4">
    <name type="scientific">Candidatus Ozemobacter sibiricus</name>
    <dbReference type="NCBI Taxonomy" id="2268124"/>
    <lineage>
        <taxon>Bacteria</taxon>
        <taxon>Candidatus Ozemobacteria</taxon>
        <taxon>Candidatus Ozemobacterales</taxon>
        <taxon>Candidatus Ozemobacteraceae</taxon>
        <taxon>Candidatus Ozemobacter</taxon>
    </lineage>
</organism>
<keyword evidence="2" id="KW-0472">Membrane</keyword>
<feature type="transmembrane region" description="Helical" evidence="2">
    <location>
        <begin position="52"/>
        <end position="80"/>
    </location>
</feature>
<reference evidence="3 4" key="1">
    <citation type="submission" date="2018-05" db="EMBL/GenBank/DDBJ databases">
        <title>A metagenomic window into the 2 km-deep terrestrial subsurface aquifer revealed taxonomically and functionally diverse microbial community comprising novel uncultured bacterial lineages.</title>
        <authorList>
            <person name="Kadnikov V.V."/>
            <person name="Mardanov A.V."/>
            <person name="Beletsky A.V."/>
            <person name="Banks D."/>
            <person name="Pimenov N.V."/>
            <person name="Frank Y.A."/>
            <person name="Karnachuk O.V."/>
            <person name="Ravin N.V."/>
        </authorList>
    </citation>
    <scope>NUCLEOTIDE SEQUENCE [LARGE SCALE GENOMIC DNA]</scope>
    <source>
        <strain evidence="3">BY5</strain>
    </source>
</reference>
<accession>A0A367ZMJ9</accession>
<sequence>MGTFDKYLKKPHHLSPDEFDEIDHYPWEGAPRQRRRLVKGFFRIIREFETHLILLLLVGLSFGFFFITAKVSTVGFHGIFCQALAKSQTLSEIFGRFCSDKPTAGPSSTEAPSGNAPPSDGAQPTESTP</sequence>
<feature type="region of interest" description="Disordered" evidence="1">
    <location>
        <begin position="101"/>
        <end position="129"/>
    </location>
</feature>
<protein>
    <submittedName>
        <fullName evidence="3">Uncharacterized protein</fullName>
    </submittedName>
</protein>